<protein>
    <recommendedName>
        <fullName evidence="3">Globin</fullName>
    </recommendedName>
</protein>
<dbReference type="OrthoDB" id="7508949at2"/>
<dbReference type="SUPFAM" id="SSF46458">
    <property type="entry name" value="Globin-like"/>
    <property type="match status" value="1"/>
</dbReference>
<accession>A0A328AEB8</accession>
<dbReference type="EMBL" id="QFYQ01000001">
    <property type="protein sequence ID" value="RAK53203.1"/>
    <property type="molecule type" value="Genomic_DNA"/>
</dbReference>
<evidence type="ECO:0000313" key="2">
    <source>
        <dbReference type="Proteomes" id="UP000249254"/>
    </source>
</evidence>
<dbReference type="Proteomes" id="UP000249254">
    <property type="component" value="Unassembled WGS sequence"/>
</dbReference>
<organism evidence="1 2">
    <name type="scientific">Phenylobacterium soli</name>
    <dbReference type="NCBI Taxonomy" id="2170551"/>
    <lineage>
        <taxon>Bacteria</taxon>
        <taxon>Pseudomonadati</taxon>
        <taxon>Pseudomonadota</taxon>
        <taxon>Alphaproteobacteria</taxon>
        <taxon>Caulobacterales</taxon>
        <taxon>Caulobacteraceae</taxon>
        <taxon>Phenylobacterium</taxon>
    </lineage>
</organism>
<proteinExistence type="predicted"/>
<sequence length="129" mass="13981">METGLERAAESIGDITGPVMARFYAAHPAARAAFEHHGVGDPAALEAQMVENALMAAMTWLERPAEVRILFGGSVPHHQDTLAVPPGWYRGLMEATIDVIAGSIPPQNRAELELWDAIRRSLVQEIEAA</sequence>
<name>A0A328AEB8_9CAUL</name>
<reference evidence="2" key="1">
    <citation type="submission" date="2018-05" db="EMBL/GenBank/DDBJ databases">
        <authorList>
            <person name="Li X."/>
        </authorList>
    </citation>
    <scope>NUCLEOTIDE SEQUENCE [LARGE SCALE GENOMIC DNA]</scope>
    <source>
        <strain evidence="2">LX32</strain>
    </source>
</reference>
<gene>
    <name evidence="1" type="ORF">DJ017_00995</name>
</gene>
<dbReference type="RefSeq" id="WP_111526955.1">
    <property type="nucleotide sequence ID" value="NZ_JBHRSG010000001.1"/>
</dbReference>
<comment type="caution">
    <text evidence="1">The sequence shown here is derived from an EMBL/GenBank/DDBJ whole genome shotgun (WGS) entry which is preliminary data.</text>
</comment>
<dbReference type="AlphaFoldDB" id="A0A328AEB8"/>
<keyword evidence="2" id="KW-1185">Reference proteome</keyword>
<dbReference type="InterPro" id="IPR009050">
    <property type="entry name" value="Globin-like_sf"/>
</dbReference>
<evidence type="ECO:0000313" key="1">
    <source>
        <dbReference type="EMBL" id="RAK53203.1"/>
    </source>
</evidence>
<evidence type="ECO:0008006" key="3">
    <source>
        <dbReference type="Google" id="ProtNLM"/>
    </source>
</evidence>